<gene>
    <name evidence="8" type="ORF">RHSIM_Rhsim03G0169000</name>
</gene>
<evidence type="ECO:0000256" key="4">
    <source>
        <dbReference type="ARBA" id="ARBA00022989"/>
    </source>
</evidence>
<evidence type="ECO:0000313" key="9">
    <source>
        <dbReference type="Proteomes" id="UP000626092"/>
    </source>
</evidence>
<keyword evidence="4" id="KW-1133">Transmembrane helix</keyword>
<comment type="subcellular location">
    <subcellularLocation>
        <location evidence="1">Membrane</location>
        <topology evidence="1">Multi-pass membrane protein</topology>
    </subcellularLocation>
</comment>
<keyword evidence="3" id="KW-0812">Transmembrane</keyword>
<evidence type="ECO:0000256" key="3">
    <source>
        <dbReference type="ARBA" id="ARBA00022692"/>
    </source>
</evidence>
<reference evidence="8" key="1">
    <citation type="submission" date="2019-11" db="EMBL/GenBank/DDBJ databases">
        <authorList>
            <person name="Liu Y."/>
            <person name="Hou J."/>
            <person name="Li T.-Q."/>
            <person name="Guan C.-H."/>
            <person name="Wu X."/>
            <person name="Wu H.-Z."/>
            <person name="Ling F."/>
            <person name="Zhang R."/>
            <person name="Shi X.-G."/>
            <person name="Ren J.-P."/>
            <person name="Chen E.-F."/>
            <person name="Sun J.-M."/>
        </authorList>
    </citation>
    <scope>NUCLEOTIDE SEQUENCE</scope>
    <source>
        <strain evidence="8">Adult_tree_wgs_1</strain>
        <tissue evidence="8">Leaves</tissue>
    </source>
</reference>
<evidence type="ECO:0000256" key="5">
    <source>
        <dbReference type="ARBA" id="ARBA00023136"/>
    </source>
</evidence>
<sequence>MLLKIFNFECIRPFAEVLAHLPEVLAPLAEVLVMPCSLDEDEYDQTKACCTILEPKDGILDSGTRMMGRGGRKRRRRGLGGNNCYLCHIVGSFEVDVSNWSPFAPNGFRAVLMGVTVAFFAFDGFDAVANSAEESKRPQLDENDRPRQSEENEKRSRRPTAAQVERMVEGVR</sequence>
<dbReference type="PANTHER" id="PTHR43243:SF45">
    <property type="entry name" value="CATIONIC AMINO ACID TRANSPORTER 9, CHLOROPLASTIC"/>
    <property type="match status" value="1"/>
</dbReference>
<organism evidence="8 9">
    <name type="scientific">Rhododendron simsii</name>
    <name type="common">Sims's rhododendron</name>
    <dbReference type="NCBI Taxonomy" id="118357"/>
    <lineage>
        <taxon>Eukaryota</taxon>
        <taxon>Viridiplantae</taxon>
        <taxon>Streptophyta</taxon>
        <taxon>Embryophyta</taxon>
        <taxon>Tracheophyta</taxon>
        <taxon>Spermatophyta</taxon>
        <taxon>Magnoliopsida</taxon>
        <taxon>eudicotyledons</taxon>
        <taxon>Gunneridae</taxon>
        <taxon>Pentapetalae</taxon>
        <taxon>asterids</taxon>
        <taxon>Ericales</taxon>
        <taxon>Ericaceae</taxon>
        <taxon>Ericoideae</taxon>
        <taxon>Rhodoreae</taxon>
        <taxon>Rhododendron</taxon>
    </lineage>
</organism>
<dbReference type="Gene3D" id="1.20.1740.10">
    <property type="entry name" value="Amino acid/polyamine transporter I"/>
    <property type="match status" value="1"/>
</dbReference>
<dbReference type="EMBL" id="WJXA01000003">
    <property type="protein sequence ID" value="KAF7148914.1"/>
    <property type="molecule type" value="Genomic_DNA"/>
</dbReference>
<keyword evidence="9" id="KW-1185">Reference proteome</keyword>
<proteinExistence type="inferred from homology"/>
<feature type="compositionally biased region" description="Basic and acidic residues" evidence="6">
    <location>
        <begin position="133"/>
        <end position="154"/>
    </location>
</feature>
<name>A0A834HD35_RHOSS</name>
<protein>
    <recommendedName>
        <fullName evidence="7">Amino acid permease/ SLC12A domain-containing protein</fullName>
    </recommendedName>
</protein>
<feature type="domain" description="Amino acid permease/ SLC12A" evidence="7">
    <location>
        <begin position="102"/>
        <end position="139"/>
    </location>
</feature>
<evidence type="ECO:0000259" key="7">
    <source>
        <dbReference type="Pfam" id="PF00324"/>
    </source>
</evidence>
<keyword evidence="5" id="KW-0472">Membrane</keyword>
<dbReference type="Proteomes" id="UP000626092">
    <property type="component" value="Unassembled WGS sequence"/>
</dbReference>
<dbReference type="InterPro" id="IPR004841">
    <property type="entry name" value="AA-permease/SLC12A_dom"/>
</dbReference>
<evidence type="ECO:0000313" key="8">
    <source>
        <dbReference type="EMBL" id="KAF7148914.1"/>
    </source>
</evidence>
<accession>A0A834HD35</accession>
<dbReference type="AlphaFoldDB" id="A0A834HD35"/>
<dbReference type="PANTHER" id="PTHR43243">
    <property type="entry name" value="INNER MEMBRANE TRANSPORTER YGJI-RELATED"/>
    <property type="match status" value="1"/>
</dbReference>
<comment type="caution">
    <text evidence="8">The sequence shown here is derived from an EMBL/GenBank/DDBJ whole genome shotgun (WGS) entry which is preliminary data.</text>
</comment>
<evidence type="ECO:0000256" key="6">
    <source>
        <dbReference type="SAM" id="MobiDB-lite"/>
    </source>
</evidence>
<dbReference type="GO" id="GO:0015171">
    <property type="term" value="F:amino acid transmembrane transporter activity"/>
    <property type="evidence" value="ECO:0007669"/>
    <property type="project" value="TreeGrafter"/>
</dbReference>
<dbReference type="OrthoDB" id="5982228at2759"/>
<comment type="similarity">
    <text evidence="2">Belongs to the amino acid-polyamine-organocation (APC) superfamily. Cationic amino acid transporter (CAT) (TC 2.A.3.3) family.</text>
</comment>
<evidence type="ECO:0000256" key="1">
    <source>
        <dbReference type="ARBA" id="ARBA00004141"/>
    </source>
</evidence>
<dbReference type="GO" id="GO:0016020">
    <property type="term" value="C:membrane"/>
    <property type="evidence" value="ECO:0007669"/>
    <property type="project" value="UniProtKB-SubCell"/>
</dbReference>
<evidence type="ECO:0000256" key="2">
    <source>
        <dbReference type="ARBA" id="ARBA00008572"/>
    </source>
</evidence>
<dbReference type="Pfam" id="PF00324">
    <property type="entry name" value="AA_permease"/>
    <property type="match status" value="1"/>
</dbReference>
<feature type="region of interest" description="Disordered" evidence="6">
    <location>
        <begin position="132"/>
        <end position="172"/>
    </location>
</feature>